<feature type="transmembrane region" description="Helical" evidence="5">
    <location>
        <begin position="193"/>
        <end position="214"/>
    </location>
</feature>
<dbReference type="EMBL" id="CP063849">
    <property type="protein sequence ID" value="QOY89612.1"/>
    <property type="molecule type" value="Genomic_DNA"/>
</dbReference>
<evidence type="ECO:0000256" key="4">
    <source>
        <dbReference type="ARBA" id="ARBA00023136"/>
    </source>
</evidence>
<feature type="transmembrane region" description="Helical" evidence="5">
    <location>
        <begin position="330"/>
        <end position="350"/>
    </location>
</feature>
<organism evidence="7 8">
    <name type="scientific">Paludibaculum fermentans</name>
    <dbReference type="NCBI Taxonomy" id="1473598"/>
    <lineage>
        <taxon>Bacteria</taxon>
        <taxon>Pseudomonadati</taxon>
        <taxon>Acidobacteriota</taxon>
        <taxon>Terriglobia</taxon>
        <taxon>Bryobacterales</taxon>
        <taxon>Bryobacteraceae</taxon>
        <taxon>Paludibaculum</taxon>
    </lineage>
</organism>
<dbReference type="Pfam" id="PF14378">
    <property type="entry name" value="PAP2_3"/>
    <property type="match status" value="1"/>
</dbReference>
<protein>
    <submittedName>
        <fullName evidence="7">Phosphatase PAP2 family protein</fullName>
    </submittedName>
</protein>
<evidence type="ECO:0000313" key="7">
    <source>
        <dbReference type="EMBL" id="QOY89612.1"/>
    </source>
</evidence>
<feature type="transmembrane region" description="Helical" evidence="5">
    <location>
        <begin position="356"/>
        <end position="373"/>
    </location>
</feature>
<keyword evidence="4 5" id="KW-0472">Membrane</keyword>
<feature type="transmembrane region" description="Helical" evidence="5">
    <location>
        <begin position="385"/>
        <end position="401"/>
    </location>
</feature>
<dbReference type="KEGG" id="pfer:IRI77_06580"/>
<evidence type="ECO:0000259" key="6">
    <source>
        <dbReference type="Pfam" id="PF14378"/>
    </source>
</evidence>
<reference evidence="7 8" key="1">
    <citation type="submission" date="2020-10" db="EMBL/GenBank/DDBJ databases">
        <title>Complete genome sequence of Paludibaculum fermentans P105T, a facultatively anaerobic acidobacterium capable of dissimilatory Fe(III) reduction.</title>
        <authorList>
            <person name="Dedysh S.N."/>
            <person name="Beletsky A.V."/>
            <person name="Kulichevskaya I.S."/>
            <person name="Mardanov A.V."/>
            <person name="Ravin N.V."/>
        </authorList>
    </citation>
    <scope>NUCLEOTIDE SEQUENCE [LARGE SCALE GENOMIC DNA]</scope>
    <source>
        <strain evidence="7 8">P105</strain>
    </source>
</reference>
<dbReference type="GO" id="GO:0016020">
    <property type="term" value="C:membrane"/>
    <property type="evidence" value="ECO:0007669"/>
    <property type="project" value="UniProtKB-SubCell"/>
</dbReference>
<sequence length="450" mass="48515">MAANKRTETPPPAPNTDFLESKWALRLLVFSPLPVICSFFLGFPTYLRTDQALAGMLFASFLYLLMTRPGLRAIAWSIAVSASIYSLQEWLAKPITPFAQPLAVVLGSYLGLGGLFVLAARAIYLKGDAQRKAARAFAGGWMFLVLWSLLGLALPLSNSMSPTTLDPLFFAIDHGYGLDASFVLGTWMAASPLWKLLTFVVYQLLPLAPVVAVGLDLIDPKAPFRVLQLLISMAFTGFIIYWVAPAVGPIHAFAANYPHHPPDISTLSLGPLAQLGSPRNCMPSLHFGSALAVYWLLKHYGGWVRALALLFVSWTAFATLALGEHYVIDLVVALPFVVTFLGLWVTGLGWKTPARYQSVLGGLALTVCWLVLLRTQAGVLTGSPAVLWGLTLVTVAGSLSLERRLQFAASTCIRVMRSSVRSLSPAGEDSLSPLAAGTLPLDGEAPSRGF</sequence>
<feature type="transmembrane region" description="Helical" evidence="5">
    <location>
        <begin position="23"/>
        <end position="43"/>
    </location>
</feature>
<keyword evidence="8" id="KW-1185">Reference proteome</keyword>
<accession>A0A7S7NTM7</accession>
<comment type="subcellular location">
    <subcellularLocation>
        <location evidence="1">Membrane</location>
        <topology evidence="1">Multi-pass membrane protein</topology>
    </subcellularLocation>
</comment>
<dbReference type="AlphaFoldDB" id="A0A7S7NTM7"/>
<evidence type="ECO:0000256" key="2">
    <source>
        <dbReference type="ARBA" id="ARBA00022692"/>
    </source>
</evidence>
<gene>
    <name evidence="7" type="ORF">IRI77_06580</name>
</gene>
<feature type="transmembrane region" description="Helical" evidence="5">
    <location>
        <begin position="303"/>
        <end position="323"/>
    </location>
</feature>
<dbReference type="PANTHER" id="PTHR31310:SF7">
    <property type="entry name" value="PA-PHOSPHATASE RELATED-FAMILY PROTEIN DDB_G0268928"/>
    <property type="match status" value="1"/>
</dbReference>
<dbReference type="InterPro" id="IPR052185">
    <property type="entry name" value="IPC_Synthase-Related"/>
</dbReference>
<dbReference type="PANTHER" id="PTHR31310">
    <property type="match status" value="1"/>
</dbReference>
<evidence type="ECO:0000256" key="5">
    <source>
        <dbReference type="SAM" id="Phobius"/>
    </source>
</evidence>
<name>A0A7S7NTM7_PALFE</name>
<feature type="transmembrane region" description="Helical" evidence="5">
    <location>
        <begin position="136"/>
        <end position="156"/>
    </location>
</feature>
<feature type="transmembrane region" description="Helical" evidence="5">
    <location>
        <begin position="98"/>
        <end position="124"/>
    </location>
</feature>
<keyword evidence="3 5" id="KW-1133">Transmembrane helix</keyword>
<feature type="transmembrane region" description="Helical" evidence="5">
    <location>
        <begin position="49"/>
        <end position="66"/>
    </location>
</feature>
<proteinExistence type="predicted"/>
<feature type="transmembrane region" description="Helical" evidence="5">
    <location>
        <begin position="73"/>
        <end position="92"/>
    </location>
</feature>
<dbReference type="InterPro" id="IPR026841">
    <property type="entry name" value="Aur1/Ipt1"/>
</dbReference>
<evidence type="ECO:0000313" key="8">
    <source>
        <dbReference type="Proteomes" id="UP000593892"/>
    </source>
</evidence>
<dbReference type="RefSeq" id="WP_194451274.1">
    <property type="nucleotide sequence ID" value="NZ_CP063849.1"/>
</dbReference>
<evidence type="ECO:0000256" key="3">
    <source>
        <dbReference type="ARBA" id="ARBA00022989"/>
    </source>
</evidence>
<feature type="domain" description="Inositolphosphotransferase Aur1/Ipt1" evidence="6">
    <location>
        <begin position="170"/>
        <end position="339"/>
    </location>
</feature>
<feature type="transmembrane region" description="Helical" evidence="5">
    <location>
        <begin position="226"/>
        <end position="244"/>
    </location>
</feature>
<keyword evidence="2 5" id="KW-0812">Transmembrane</keyword>
<dbReference type="Proteomes" id="UP000593892">
    <property type="component" value="Chromosome"/>
</dbReference>
<evidence type="ECO:0000256" key="1">
    <source>
        <dbReference type="ARBA" id="ARBA00004141"/>
    </source>
</evidence>